<dbReference type="GO" id="GO:0004222">
    <property type="term" value="F:metalloendopeptidase activity"/>
    <property type="evidence" value="ECO:0007669"/>
    <property type="project" value="TreeGrafter"/>
</dbReference>
<dbReference type="Proteomes" id="UP000501891">
    <property type="component" value="Chromosome"/>
</dbReference>
<keyword evidence="7" id="KW-0175">Coiled coil</keyword>
<name>A0A858R7B0_9PROT</name>
<dbReference type="CDD" id="cd12797">
    <property type="entry name" value="M23_peptidase"/>
    <property type="match status" value="1"/>
</dbReference>
<organism evidence="11 12">
    <name type="scientific">Aerophototrophica crusticola</name>
    <dbReference type="NCBI Taxonomy" id="1709002"/>
    <lineage>
        <taxon>Bacteria</taxon>
        <taxon>Pseudomonadati</taxon>
        <taxon>Pseudomonadota</taxon>
        <taxon>Alphaproteobacteria</taxon>
        <taxon>Rhodospirillales</taxon>
        <taxon>Rhodospirillaceae</taxon>
        <taxon>Aerophototrophica</taxon>
    </lineage>
</organism>
<feature type="coiled-coil region" evidence="7">
    <location>
        <begin position="48"/>
        <end position="110"/>
    </location>
</feature>
<dbReference type="GO" id="GO:0006508">
    <property type="term" value="P:proteolysis"/>
    <property type="evidence" value="ECO:0007669"/>
    <property type="project" value="UniProtKB-KW"/>
</dbReference>
<proteinExistence type="predicted"/>
<accession>A0A858R7B0</accession>
<evidence type="ECO:0000256" key="6">
    <source>
        <dbReference type="ARBA" id="ARBA00023049"/>
    </source>
</evidence>
<dbReference type="PANTHER" id="PTHR21666">
    <property type="entry name" value="PEPTIDASE-RELATED"/>
    <property type="match status" value="1"/>
</dbReference>
<evidence type="ECO:0000256" key="8">
    <source>
        <dbReference type="SAM" id="MobiDB-lite"/>
    </source>
</evidence>
<evidence type="ECO:0000256" key="7">
    <source>
        <dbReference type="SAM" id="Coils"/>
    </source>
</evidence>
<keyword evidence="3" id="KW-0479">Metal-binding</keyword>
<evidence type="ECO:0000256" key="4">
    <source>
        <dbReference type="ARBA" id="ARBA00022801"/>
    </source>
</evidence>
<keyword evidence="5" id="KW-0862">Zinc</keyword>
<dbReference type="GO" id="GO:0046872">
    <property type="term" value="F:metal ion binding"/>
    <property type="evidence" value="ECO:0007669"/>
    <property type="project" value="UniProtKB-KW"/>
</dbReference>
<evidence type="ECO:0000256" key="9">
    <source>
        <dbReference type="SAM" id="SignalP"/>
    </source>
</evidence>
<evidence type="ECO:0000256" key="1">
    <source>
        <dbReference type="ARBA" id="ARBA00001947"/>
    </source>
</evidence>
<keyword evidence="6" id="KW-0482">Metalloprotease</keyword>
<keyword evidence="2" id="KW-0645">Protease</keyword>
<dbReference type="SUPFAM" id="SSF51261">
    <property type="entry name" value="Duplicated hybrid motif"/>
    <property type="match status" value="1"/>
</dbReference>
<dbReference type="KEGG" id="acru:HHL28_10465"/>
<feature type="domain" description="M23ase beta-sheet core" evidence="10">
    <location>
        <begin position="322"/>
        <end position="412"/>
    </location>
</feature>
<feature type="chain" id="PRO_5032930597" evidence="9">
    <location>
        <begin position="27"/>
        <end position="425"/>
    </location>
</feature>
<gene>
    <name evidence="11" type="ORF">HHL28_10465</name>
</gene>
<evidence type="ECO:0000256" key="5">
    <source>
        <dbReference type="ARBA" id="ARBA00022833"/>
    </source>
</evidence>
<keyword evidence="4" id="KW-0378">Hydrolase</keyword>
<dbReference type="InterPro" id="IPR011055">
    <property type="entry name" value="Dup_hybrid_motif"/>
</dbReference>
<comment type="cofactor">
    <cofactor evidence="1">
        <name>Zn(2+)</name>
        <dbReference type="ChEBI" id="CHEBI:29105"/>
    </cofactor>
</comment>
<protein>
    <submittedName>
        <fullName evidence="11">Peptidoglycan DD-metalloendopeptidase family protein</fullName>
    </submittedName>
</protein>
<feature type="region of interest" description="Disordered" evidence="8">
    <location>
        <begin position="258"/>
        <end position="283"/>
    </location>
</feature>
<evidence type="ECO:0000256" key="2">
    <source>
        <dbReference type="ARBA" id="ARBA00022670"/>
    </source>
</evidence>
<dbReference type="Pfam" id="PF01551">
    <property type="entry name" value="Peptidase_M23"/>
    <property type="match status" value="1"/>
</dbReference>
<dbReference type="InterPro" id="IPR050570">
    <property type="entry name" value="Cell_wall_metabolism_enzyme"/>
</dbReference>
<reference evidence="11" key="1">
    <citation type="submission" date="2020-04" db="EMBL/GenBank/DDBJ databases">
        <title>A desert anoxygenic phototrophic bacterium fixes CO2 using RubisCO under aerobic conditions.</title>
        <authorList>
            <person name="Tang K."/>
        </authorList>
    </citation>
    <scope>NUCLEOTIDE SEQUENCE [LARGE SCALE GENOMIC DNA]</scope>
    <source>
        <strain evidence="11">MIMtkB3</strain>
    </source>
</reference>
<keyword evidence="12" id="KW-1185">Reference proteome</keyword>
<evidence type="ECO:0000313" key="12">
    <source>
        <dbReference type="Proteomes" id="UP000501891"/>
    </source>
</evidence>
<feature type="signal peptide" evidence="9">
    <location>
        <begin position="1"/>
        <end position="26"/>
    </location>
</feature>
<dbReference type="PANTHER" id="PTHR21666:SF288">
    <property type="entry name" value="CELL DIVISION PROTEIN YTFB"/>
    <property type="match status" value="1"/>
</dbReference>
<evidence type="ECO:0000313" key="11">
    <source>
        <dbReference type="EMBL" id="QJE73459.1"/>
    </source>
</evidence>
<dbReference type="EMBL" id="CP051775">
    <property type="protein sequence ID" value="QJE73459.1"/>
    <property type="molecule type" value="Genomic_DNA"/>
</dbReference>
<keyword evidence="9" id="KW-0732">Signal</keyword>
<dbReference type="AlphaFoldDB" id="A0A858R7B0"/>
<sequence length="425" mass="45196">MPPAPRAITAATAVAAALIGSLLALAPALPAAAQGTAPSDPAAAGQKLREVERNLEQGTARQKELDAQAEALERELVELRARLIQSAEQARAQEQELARLEQALADLSRQEGERVARIDADRAALAELLGALQRLSRLPPEVLLARPQPPADTVKSALLLRAAVPELRDRADALAKELEGLAALRQDLARQRGVVEASAATLAKRQDDIRGLVSRREELSRATDAERDKVTRQVAQLATRASDLKDLLEKLETQRKEAEARQKAAEAARRAAAEAERERKAKDRVAALGTGKGLPRLGGMEFPVGGDVVTRYGEQDELGTTSRGLTLKGRAGGPVVAPYDGSVMFAGPFKGYGLILILEHAHGYHSLLAGLGKIDAQVGQRVLTGEPVGSLAKEGTPTMYFELRRAGQPINPLRGLAAPDGKGQG</sequence>
<evidence type="ECO:0000259" key="10">
    <source>
        <dbReference type="Pfam" id="PF01551"/>
    </source>
</evidence>
<evidence type="ECO:0000256" key="3">
    <source>
        <dbReference type="ARBA" id="ARBA00022723"/>
    </source>
</evidence>
<dbReference type="InterPro" id="IPR016047">
    <property type="entry name" value="M23ase_b-sheet_dom"/>
</dbReference>
<dbReference type="Gene3D" id="2.70.70.10">
    <property type="entry name" value="Glucose Permease (Domain IIA)"/>
    <property type="match status" value="1"/>
</dbReference>